<accession>F0S6Y4</accession>
<evidence type="ECO:0000313" key="5">
    <source>
        <dbReference type="Proteomes" id="UP000000310"/>
    </source>
</evidence>
<feature type="domain" description="Gylcosyl hydrolase 115 C-terminal" evidence="3">
    <location>
        <begin position="774"/>
        <end position="942"/>
    </location>
</feature>
<dbReference type="KEGG" id="psn:Pedsa_2705"/>
<evidence type="ECO:0000313" key="4">
    <source>
        <dbReference type="EMBL" id="ADY53247.1"/>
    </source>
</evidence>
<organism evidence="4 5">
    <name type="scientific">Pseudopedobacter saltans (strain ATCC 51119 / DSM 12145 / JCM 21818 / CCUG 39354 / LMG 10337 / NBRC 100064 / NCIMB 13643)</name>
    <name type="common">Pedobacter saltans</name>
    <dbReference type="NCBI Taxonomy" id="762903"/>
    <lineage>
        <taxon>Bacteria</taxon>
        <taxon>Pseudomonadati</taxon>
        <taxon>Bacteroidota</taxon>
        <taxon>Sphingobacteriia</taxon>
        <taxon>Sphingobacteriales</taxon>
        <taxon>Sphingobacteriaceae</taxon>
        <taxon>Pseudopedobacter</taxon>
    </lineage>
</organism>
<dbReference type="Pfam" id="PF15979">
    <property type="entry name" value="Glyco_hydro_115"/>
    <property type="match status" value="1"/>
</dbReference>
<dbReference type="OrthoDB" id="8727830at2"/>
<dbReference type="PANTHER" id="PTHR37842">
    <property type="match status" value="1"/>
</dbReference>
<dbReference type="InterPro" id="IPR042301">
    <property type="entry name" value="GH115_sf"/>
</dbReference>
<dbReference type="HOGENOM" id="CLU_004852_0_0_10"/>
<evidence type="ECO:0000256" key="2">
    <source>
        <dbReference type="SAM" id="SignalP"/>
    </source>
</evidence>
<dbReference type="SUPFAM" id="SSF55545">
    <property type="entry name" value="beta-N-acetylhexosaminidase-like domain"/>
    <property type="match status" value="1"/>
</dbReference>
<dbReference type="Gene3D" id="3.30.379.10">
    <property type="entry name" value="Chitobiase/beta-hexosaminidase domain 2-like"/>
    <property type="match status" value="1"/>
</dbReference>
<dbReference type="eggNOG" id="ENOG502Z7KK">
    <property type="taxonomic scope" value="Bacteria"/>
</dbReference>
<dbReference type="EMBL" id="CP002545">
    <property type="protein sequence ID" value="ADY53247.1"/>
    <property type="molecule type" value="Genomic_DNA"/>
</dbReference>
<protein>
    <recommendedName>
        <fullName evidence="3">Gylcosyl hydrolase 115 C-terminal domain-containing protein</fullName>
    </recommendedName>
</protein>
<dbReference type="GO" id="GO:0016787">
    <property type="term" value="F:hydrolase activity"/>
    <property type="evidence" value="ECO:0007669"/>
    <property type="project" value="UniProtKB-KW"/>
</dbReference>
<dbReference type="STRING" id="762903.Pedsa_2705"/>
<dbReference type="Gene3D" id="3.20.20.520">
    <property type="entry name" value="Glycosyl hydrolase family 115"/>
    <property type="match status" value="1"/>
</dbReference>
<dbReference type="Gene3D" id="2.60.120.1620">
    <property type="match status" value="1"/>
</dbReference>
<dbReference type="InterPro" id="IPR031924">
    <property type="entry name" value="GH115"/>
</dbReference>
<dbReference type="Proteomes" id="UP000000310">
    <property type="component" value="Chromosome"/>
</dbReference>
<reference evidence="5" key="2">
    <citation type="submission" date="2011-02" db="EMBL/GenBank/DDBJ databases">
        <title>The complete genome of Pedobacter saltans DSM 12145.</title>
        <authorList>
            <consortium name="US DOE Joint Genome Institute (JGI-PGF)"/>
            <person name="Lucas S."/>
            <person name="Copeland A."/>
            <person name="Lapidus A."/>
            <person name="Bruce D."/>
            <person name="Goodwin L."/>
            <person name="Pitluck S."/>
            <person name="Kyrpides N."/>
            <person name="Mavromatis K."/>
            <person name="Pagani I."/>
            <person name="Ivanova N."/>
            <person name="Ovchinnikova G."/>
            <person name="Lu M."/>
            <person name="Detter J.C."/>
            <person name="Han C."/>
            <person name="Land M."/>
            <person name="Hauser L."/>
            <person name="Markowitz V."/>
            <person name="Cheng J.-F."/>
            <person name="Hugenholtz P."/>
            <person name="Woyke T."/>
            <person name="Wu D."/>
            <person name="Tindall B."/>
            <person name="Pomrenke H.G."/>
            <person name="Brambilla E."/>
            <person name="Klenk H.-P."/>
            <person name="Eisen J.A."/>
        </authorList>
    </citation>
    <scope>NUCLEOTIDE SEQUENCE [LARGE SCALE GENOMIC DNA]</scope>
    <source>
        <strain evidence="5">ATCC 51119 / DSM 12145 / JCM 21818 / LMG 10337 / NBRC 100064 / NCIMB 13643</strain>
    </source>
</reference>
<name>F0S6Y4_PSESL</name>
<dbReference type="GO" id="GO:0005975">
    <property type="term" value="P:carbohydrate metabolic process"/>
    <property type="evidence" value="ECO:0007669"/>
    <property type="project" value="UniProtKB-ARBA"/>
</dbReference>
<keyword evidence="2" id="KW-0732">Signal</keyword>
<feature type="chain" id="PRO_5003255974" description="Gylcosyl hydrolase 115 C-terminal domain-containing protein" evidence="2">
    <location>
        <begin position="20"/>
        <end position="946"/>
    </location>
</feature>
<dbReference type="InterPro" id="IPR041437">
    <property type="entry name" value="GH115_C"/>
</dbReference>
<reference evidence="4 5" key="1">
    <citation type="journal article" date="2011" name="Stand. Genomic Sci.">
        <title>Complete genome sequence of the gliding, heparinolytic Pedobacter saltans type strain (113).</title>
        <authorList>
            <person name="Liolios K."/>
            <person name="Sikorski J."/>
            <person name="Lu M."/>
            <person name="Nolan M."/>
            <person name="Lapidus A."/>
            <person name="Lucas S."/>
            <person name="Hammon N."/>
            <person name="Deshpande S."/>
            <person name="Cheng J.F."/>
            <person name="Tapia R."/>
            <person name="Han C."/>
            <person name="Goodwin L."/>
            <person name="Pitluck S."/>
            <person name="Huntemann M."/>
            <person name="Ivanova N."/>
            <person name="Pagani I."/>
            <person name="Mavromatis K."/>
            <person name="Ovchinikova G."/>
            <person name="Pati A."/>
            <person name="Chen A."/>
            <person name="Palaniappan K."/>
            <person name="Land M."/>
            <person name="Hauser L."/>
            <person name="Brambilla E.M."/>
            <person name="Kotsyurbenko O."/>
            <person name="Rohde M."/>
            <person name="Tindall B.J."/>
            <person name="Abt B."/>
            <person name="Goker M."/>
            <person name="Detter J.C."/>
            <person name="Woyke T."/>
            <person name="Bristow J."/>
            <person name="Eisen J.A."/>
            <person name="Markowitz V."/>
            <person name="Hugenholtz P."/>
            <person name="Klenk H.P."/>
            <person name="Kyrpides N.C."/>
        </authorList>
    </citation>
    <scope>NUCLEOTIDE SEQUENCE [LARGE SCALE GENOMIC DNA]</scope>
    <source>
        <strain evidence="5">ATCC 51119 / DSM 12145 / JCM 21818 / LMG 10337 / NBRC 100064 / NCIMB 13643</strain>
    </source>
</reference>
<dbReference type="PANTHER" id="PTHR37842:SF2">
    <property type="entry name" value="GYLCOSYL HYDROLASE 115 C-TERMINAL DOMAIN-CONTAINING PROTEIN"/>
    <property type="match status" value="1"/>
</dbReference>
<dbReference type="AlphaFoldDB" id="F0S6Y4"/>
<dbReference type="RefSeq" id="WP_013633732.1">
    <property type="nucleotide sequence ID" value="NC_015177.1"/>
</dbReference>
<evidence type="ECO:0000259" key="3">
    <source>
        <dbReference type="Pfam" id="PF17829"/>
    </source>
</evidence>
<dbReference type="Pfam" id="PF17829">
    <property type="entry name" value="GH115_C"/>
    <property type="match status" value="1"/>
</dbReference>
<keyword evidence="5" id="KW-1185">Reference proteome</keyword>
<dbReference type="InterPro" id="IPR029018">
    <property type="entry name" value="Hex-like_dom2"/>
</dbReference>
<keyword evidence="1" id="KW-0378">Hydrolase</keyword>
<sequence>MKRLSFTVILSLLFAQTFATGLETIVSTNALSNSFPIVAQSKASNILYDENDFDGVKRAIRDLQSDIKKVTDLEPALNNKTSKTTIIIGTIGKSALIDDLIKNKKINVNGITGRWESTLIEVVQNPTTDIEQALVIAGSDKRGTIYGIYEISYQAGVSPWYYWADVPVKKKKDLYVKNGRYVLESPAVKYRGIFLNDEAPALSGWAKKEFGGFNHQFYEKVFELILRLKGNYLWPAMWGSAFNDDDKLNPLKADEYGVVIGTSHHEPLTRAHDEWRRYGKGAWDYTKNEEELKKFWRTGLERVADKEILVTLGMRGDGDEPMTEGTATALLERIVKDQRDIIKNVTQKPIEQTPQVWALYKEVQDYYDKGMRVPDDVTLLLCDDNWGNLRKLPDLKEAPRKGGYGIYYHFDYVGGPRNYKWINTNPIQKTWEQMNLVYQYDANQIWIVNVGDLKPMEFPIEFFLDYAWNPDAIPSEQLKNYTVNWAEKQFGGKHRNEIADLIDTYLKYAGRIKPELLNADTYSLTNYNEWARVIADYDVLLQKTVEIKSKLPQIYHDSFYQLVLHPIEANANLHHLYYAHAKNKLFAKQGRKSANQYAEEVEKRFKQDAEITNYYNNIMANGKWKHMMDQTHIGYTYWQQPDSNTIPKVIRIELMNKPGLGISVEGSEEFWIGKNVTGAKLATFNTLSQATHYIELFNRSNASSKFNIKAPKYIHLSKTNGILENDERIAVSINRNLAPKGISNSNIIISGNDGSRITVPVTIDNRYTEAKNIFVEQNGVISMEAPHYSRANHNRPFFWKHLEDYGKTAGGMTVYPSAVADQKLDSKTPYLEYDIFISNKGNYTLHTLVSPTLDFKNGEGLRFAVSINDEQPVIVDITKDDNKPGVWDKAVANSIKAFKTNFEFSKTGKNTIKYWMVSPAVVLQKLILDTGGLKPSFLGPEETFIN</sequence>
<evidence type="ECO:0000256" key="1">
    <source>
        <dbReference type="ARBA" id="ARBA00022801"/>
    </source>
</evidence>
<dbReference type="Gene3D" id="1.20.58.2150">
    <property type="match status" value="1"/>
</dbReference>
<feature type="signal peptide" evidence="2">
    <location>
        <begin position="1"/>
        <end position="19"/>
    </location>
</feature>
<gene>
    <name evidence="4" type="ordered locus">Pedsa_2705</name>
</gene>
<proteinExistence type="predicted"/>